<dbReference type="OrthoDB" id="9814417at2"/>
<name>A0A506U5H7_9HYPH</name>
<comment type="catalytic activity">
    <reaction evidence="13 14">
        <text>heme b + (2E,6E)-farnesyl diphosphate + H2O = Fe(II)-heme o + diphosphate</text>
        <dbReference type="Rhea" id="RHEA:28070"/>
        <dbReference type="ChEBI" id="CHEBI:15377"/>
        <dbReference type="ChEBI" id="CHEBI:33019"/>
        <dbReference type="ChEBI" id="CHEBI:60344"/>
        <dbReference type="ChEBI" id="CHEBI:60530"/>
        <dbReference type="ChEBI" id="CHEBI:175763"/>
        <dbReference type="EC" id="2.5.1.141"/>
    </reaction>
</comment>
<accession>A0A506U5H7</accession>
<evidence type="ECO:0000256" key="2">
    <source>
        <dbReference type="ARBA" id="ARBA00004919"/>
    </source>
</evidence>
<evidence type="ECO:0000313" key="16">
    <source>
        <dbReference type="Proteomes" id="UP000320314"/>
    </source>
</evidence>
<evidence type="ECO:0000313" key="15">
    <source>
        <dbReference type="EMBL" id="TPW28708.1"/>
    </source>
</evidence>
<sequence>MTVFDEQDGLPFASDLSEGSARDFMRLLKPRVMQLVVFTAITGMVLAPGTIHPLIGLVAIVCIAVGAGAAGALNMWYDADIDGVMTRTAGRPVPSGRIRPGEALAFGLVLAFFSVMTLGLAVNWFSAAFLAFTIVFYVVVYTAWLKRLTPQNIVIGGAAGAFPPMIGWACVTGSVSLDSFVLFLIVFLWTPPHFWALALFKLRDYGSAGVPMLPNVAGEAATKRQILGYSVVMAASAVAPAVLGFASPVYGLVAVVAGAVFVHRAWQVFRMPEGDRAMVPAKRLFGYSLVYLAIIFGALLLDHLGVAVLRASGVL</sequence>
<protein>
    <recommendedName>
        <fullName evidence="11 14">Protoheme IX farnesyltransferase</fullName>
        <ecNumber evidence="3 14">2.5.1.141</ecNumber>
    </recommendedName>
    <alternativeName>
        <fullName evidence="12 14">Heme B farnesyltransferase</fullName>
    </alternativeName>
    <alternativeName>
        <fullName evidence="10 14">Heme O synthase</fullName>
    </alternativeName>
</protein>
<evidence type="ECO:0000256" key="6">
    <source>
        <dbReference type="ARBA" id="ARBA00022692"/>
    </source>
</evidence>
<evidence type="ECO:0000256" key="3">
    <source>
        <dbReference type="ARBA" id="ARBA00012292"/>
    </source>
</evidence>
<keyword evidence="16" id="KW-1185">Reference proteome</keyword>
<feature type="transmembrane region" description="Helical" evidence="14">
    <location>
        <begin position="249"/>
        <end position="266"/>
    </location>
</feature>
<comment type="similarity">
    <text evidence="14">Belongs to the UbiA prenyltransferase family. Protoheme IX farnesyltransferase subfamily.</text>
</comment>
<keyword evidence="5 14" id="KW-0808">Transferase</keyword>
<dbReference type="PROSITE" id="PS00943">
    <property type="entry name" value="UBIA"/>
    <property type="match status" value="1"/>
</dbReference>
<dbReference type="PANTHER" id="PTHR43448">
    <property type="entry name" value="PROTOHEME IX FARNESYLTRANSFERASE, MITOCHONDRIAL"/>
    <property type="match status" value="1"/>
</dbReference>
<evidence type="ECO:0000256" key="7">
    <source>
        <dbReference type="ARBA" id="ARBA00022989"/>
    </source>
</evidence>
<dbReference type="RefSeq" id="WP_141166720.1">
    <property type="nucleotide sequence ID" value="NZ_VHLH01000014.1"/>
</dbReference>
<dbReference type="GO" id="GO:0008495">
    <property type="term" value="F:protoheme IX farnesyltransferase activity"/>
    <property type="evidence" value="ECO:0007669"/>
    <property type="project" value="UniProtKB-UniRule"/>
</dbReference>
<dbReference type="GO" id="GO:0005886">
    <property type="term" value="C:plasma membrane"/>
    <property type="evidence" value="ECO:0007669"/>
    <property type="project" value="UniProtKB-SubCell"/>
</dbReference>
<gene>
    <name evidence="14" type="primary">ctaB</name>
    <name evidence="15" type="ORF">FJU11_09040</name>
</gene>
<keyword evidence="4 14" id="KW-1003">Cell membrane</keyword>
<keyword evidence="7 14" id="KW-1133">Transmembrane helix</keyword>
<dbReference type="InterPro" id="IPR006369">
    <property type="entry name" value="Protohaem_IX_farnesylTrfase"/>
</dbReference>
<dbReference type="AlphaFoldDB" id="A0A506U5H7"/>
<evidence type="ECO:0000256" key="13">
    <source>
        <dbReference type="ARBA" id="ARBA00047690"/>
    </source>
</evidence>
<evidence type="ECO:0000256" key="14">
    <source>
        <dbReference type="HAMAP-Rule" id="MF_00154"/>
    </source>
</evidence>
<organism evidence="15 16">
    <name type="scientific">Pararhizobium mangrovi</name>
    <dbReference type="NCBI Taxonomy" id="2590452"/>
    <lineage>
        <taxon>Bacteria</taxon>
        <taxon>Pseudomonadati</taxon>
        <taxon>Pseudomonadota</taxon>
        <taxon>Alphaproteobacteria</taxon>
        <taxon>Hyphomicrobiales</taxon>
        <taxon>Rhizobiaceae</taxon>
        <taxon>Rhizobium/Agrobacterium group</taxon>
        <taxon>Pararhizobium</taxon>
    </lineage>
</organism>
<dbReference type="NCBIfam" id="NF003349">
    <property type="entry name" value="PRK04375.1-2"/>
    <property type="match status" value="1"/>
</dbReference>
<keyword evidence="6 14" id="KW-0812">Transmembrane</keyword>
<evidence type="ECO:0000256" key="10">
    <source>
        <dbReference type="ARBA" id="ARBA00030253"/>
    </source>
</evidence>
<dbReference type="PANTHER" id="PTHR43448:SF7">
    <property type="entry name" value="4-HYDROXYBENZOATE SOLANESYLTRANSFERASE"/>
    <property type="match status" value="1"/>
</dbReference>
<feature type="transmembrane region" description="Helical" evidence="14">
    <location>
        <begin position="287"/>
        <end position="309"/>
    </location>
</feature>
<evidence type="ECO:0000256" key="4">
    <source>
        <dbReference type="ARBA" id="ARBA00022475"/>
    </source>
</evidence>
<feature type="transmembrane region" description="Helical" evidence="14">
    <location>
        <begin position="32"/>
        <end position="51"/>
    </location>
</feature>
<dbReference type="InterPro" id="IPR044878">
    <property type="entry name" value="UbiA_sf"/>
</dbReference>
<dbReference type="NCBIfam" id="TIGR01473">
    <property type="entry name" value="cyoE_ctaB"/>
    <property type="match status" value="1"/>
</dbReference>
<reference evidence="15 16" key="1">
    <citation type="submission" date="2019-06" db="EMBL/GenBank/DDBJ databases">
        <authorList>
            <person name="Li M."/>
        </authorList>
    </citation>
    <scope>NUCLEOTIDE SEQUENCE [LARGE SCALE GENOMIC DNA]</scope>
    <source>
        <strain evidence="15 16">BGMRC6574</strain>
    </source>
</reference>
<comment type="pathway">
    <text evidence="2 14">Porphyrin-containing compound metabolism; heme O biosynthesis; heme O from protoheme: step 1/1.</text>
</comment>
<evidence type="ECO:0000256" key="5">
    <source>
        <dbReference type="ARBA" id="ARBA00022679"/>
    </source>
</evidence>
<evidence type="ECO:0000256" key="11">
    <source>
        <dbReference type="ARBA" id="ARBA00040810"/>
    </source>
</evidence>
<feature type="transmembrane region" description="Helical" evidence="14">
    <location>
        <begin position="103"/>
        <end position="121"/>
    </location>
</feature>
<evidence type="ECO:0000256" key="8">
    <source>
        <dbReference type="ARBA" id="ARBA00023133"/>
    </source>
</evidence>
<comment type="miscellaneous">
    <text evidence="14">Carbon 2 of the heme B porphyrin ring is defined according to the Fischer nomenclature.</text>
</comment>
<dbReference type="UniPathway" id="UPA00834">
    <property type="reaction ID" value="UER00712"/>
</dbReference>
<evidence type="ECO:0000256" key="1">
    <source>
        <dbReference type="ARBA" id="ARBA00004651"/>
    </source>
</evidence>
<feature type="transmembrane region" description="Helical" evidence="14">
    <location>
        <begin position="127"/>
        <end position="145"/>
    </location>
</feature>
<dbReference type="Proteomes" id="UP000320314">
    <property type="component" value="Unassembled WGS sequence"/>
</dbReference>
<dbReference type="HAMAP" id="MF_00154">
    <property type="entry name" value="CyoE_CtaB"/>
    <property type="match status" value="1"/>
</dbReference>
<dbReference type="EMBL" id="VHLH01000014">
    <property type="protein sequence ID" value="TPW28708.1"/>
    <property type="molecule type" value="Genomic_DNA"/>
</dbReference>
<dbReference type="Pfam" id="PF01040">
    <property type="entry name" value="UbiA"/>
    <property type="match status" value="1"/>
</dbReference>
<evidence type="ECO:0000256" key="12">
    <source>
        <dbReference type="ARBA" id="ARBA00042475"/>
    </source>
</evidence>
<feature type="transmembrane region" description="Helical" evidence="14">
    <location>
        <begin position="57"/>
        <end position="77"/>
    </location>
</feature>
<proteinExistence type="inferred from homology"/>
<comment type="function">
    <text evidence="14">Converts heme B (protoheme IX) to heme O by substitution of the vinyl group on carbon 2 of heme B porphyrin ring with a hydroxyethyl farnesyl side group.</text>
</comment>
<keyword evidence="8 14" id="KW-0350">Heme biosynthesis</keyword>
<comment type="subcellular location">
    <subcellularLocation>
        <location evidence="1 14">Cell membrane</location>
        <topology evidence="1 14">Multi-pass membrane protein</topology>
    </subcellularLocation>
</comment>
<dbReference type="InterPro" id="IPR000537">
    <property type="entry name" value="UbiA_prenyltransferase"/>
</dbReference>
<comment type="caution">
    <text evidence="15">The sequence shown here is derived from an EMBL/GenBank/DDBJ whole genome shotgun (WGS) entry which is preliminary data.</text>
</comment>
<dbReference type="EC" id="2.5.1.141" evidence="3 14"/>
<dbReference type="InterPro" id="IPR030470">
    <property type="entry name" value="UbiA_prenylTrfase_CS"/>
</dbReference>
<evidence type="ECO:0000256" key="9">
    <source>
        <dbReference type="ARBA" id="ARBA00023136"/>
    </source>
</evidence>
<keyword evidence="9 14" id="KW-0472">Membrane</keyword>
<dbReference type="Gene3D" id="1.10.357.140">
    <property type="entry name" value="UbiA prenyltransferase"/>
    <property type="match status" value="1"/>
</dbReference>
<dbReference type="CDD" id="cd13957">
    <property type="entry name" value="PT_UbiA_Cox10"/>
    <property type="match status" value="1"/>
</dbReference>
<dbReference type="FunFam" id="1.10.357.140:FF:000001">
    <property type="entry name" value="Protoheme IX farnesyltransferase"/>
    <property type="match status" value="1"/>
</dbReference>
<dbReference type="GO" id="GO:0048034">
    <property type="term" value="P:heme O biosynthetic process"/>
    <property type="evidence" value="ECO:0007669"/>
    <property type="project" value="UniProtKB-UniRule"/>
</dbReference>